<reference evidence="4" key="1">
    <citation type="submission" date="2022-12" db="EMBL/GenBank/DDBJ databases">
        <authorList>
            <person name="Petersen C."/>
        </authorList>
    </citation>
    <scope>NUCLEOTIDE SEQUENCE</scope>
    <source>
        <strain evidence="4">IBT 29677</strain>
    </source>
</reference>
<protein>
    <submittedName>
        <fullName evidence="4">Uncharacterized protein</fullName>
    </submittedName>
</protein>
<dbReference type="SUPFAM" id="SSF48403">
    <property type="entry name" value="Ankyrin repeat"/>
    <property type="match status" value="1"/>
</dbReference>
<comment type="caution">
    <text evidence="4">The sequence shown here is derived from an EMBL/GenBank/DDBJ whole genome shotgun (WGS) entry which is preliminary data.</text>
</comment>
<evidence type="ECO:0000313" key="5">
    <source>
        <dbReference type="Proteomes" id="UP001147747"/>
    </source>
</evidence>
<dbReference type="PROSITE" id="PS50297">
    <property type="entry name" value="ANK_REP_REGION"/>
    <property type="match status" value="1"/>
</dbReference>
<sequence>MSSNVSIDLPIIHYVLQRGKVLGPFFQLPSLQLEYLDGHGCTLLLAASKGIKTLGMKLENSRGHGIACKTVLEELLDRGANTAAQDKTGRTVLHHLFDRQDPVFDPIEPQNGPDEKYVETTLRSITLRNPNLVHTPDHYGNTPLHLALERHSLHDINLLLENGADALRPDHEGNTGLHYLVRSIQESECKDMFRKFLDLGVDINSRNNEGETPLFRYIANTGLGPRGGLQFLGPGRILDSKLTRPFFDFFRENGADFFARSKGGSSLLHLLASFECASRIQEVLSPIIVERFKVLMSMGLDPMLEDLRQQTSLDIAAACGNEAILKLFEQKPLS</sequence>
<dbReference type="Proteomes" id="UP001147747">
    <property type="component" value="Unassembled WGS sequence"/>
</dbReference>
<evidence type="ECO:0000256" key="3">
    <source>
        <dbReference type="PROSITE-ProRule" id="PRU00023"/>
    </source>
</evidence>
<dbReference type="PANTHER" id="PTHR24124:SF14">
    <property type="entry name" value="CHROMOSOME UNDETERMINED SCAFFOLD_25, WHOLE GENOME SHOTGUN SEQUENCE"/>
    <property type="match status" value="1"/>
</dbReference>
<dbReference type="AlphaFoldDB" id="A0A9X0BDE0"/>
<evidence type="ECO:0000256" key="1">
    <source>
        <dbReference type="ARBA" id="ARBA00022737"/>
    </source>
</evidence>
<accession>A0A9X0BDE0</accession>
<dbReference type="EMBL" id="JAPZBU010000004">
    <property type="protein sequence ID" value="KAJ5408495.1"/>
    <property type="molecule type" value="Genomic_DNA"/>
</dbReference>
<keyword evidence="2 3" id="KW-0040">ANK repeat</keyword>
<dbReference type="GeneID" id="81365995"/>
<proteinExistence type="predicted"/>
<dbReference type="OrthoDB" id="21416at2759"/>
<dbReference type="RefSeq" id="XP_056492810.1">
    <property type="nucleotide sequence ID" value="XM_056627015.1"/>
</dbReference>
<organism evidence="4 5">
    <name type="scientific">Penicillium cosmopolitanum</name>
    <dbReference type="NCBI Taxonomy" id="1131564"/>
    <lineage>
        <taxon>Eukaryota</taxon>
        <taxon>Fungi</taxon>
        <taxon>Dikarya</taxon>
        <taxon>Ascomycota</taxon>
        <taxon>Pezizomycotina</taxon>
        <taxon>Eurotiomycetes</taxon>
        <taxon>Eurotiomycetidae</taxon>
        <taxon>Eurotiales</taxon>
        <taxon>Aspergillaceae</taxon>
        <taxon>Penicillium</taxon>
    </lineage>
</organism>
<feature type="repeat" description="ANK" evidence="3">
    <location>
        <begin position="139"/>
        <end position="171"/>
    </location>
</feature>
<dbReference type="GO" id="GO:0005634">
    <property type="term" value="C:nucleus"/>
    <property type="evidence" value="ECO:0007669"/>
    <property type="project" value="TreeGrafter"/>
</dbReference>
<keyword evidence="5" id="KW-1185">Reference proteome</keyword>
<dbReference type="GO" id="GO:0010468">
    <property type="term" value="P:regulation of gene expression"/>
    <property type="evidence" value="ECO:0007669"/>
    <property type="project" value="TreeGrafter"/>
</dbReference>
<dbReference type="PROSITE" id="PS50088">
    <property type="entry name" value="ANK_REPEAT"/>
    <property type="match status" value="2"/>
</dbReference>
<dbReference type="PANTHER" id="PTHR24124">
    <property type="entry name" value="ANKYRIN REPEAT FAMILY A"/>
    <property type="match status" value="1"/>
</dbReference>
<gene>
    <name evidence="4" type="ORF">N7509_002378</name>
</gene>
<evidence type="ECO:0000313" key="4">
    <source>
        <dbReference type="EMBL" id="KAJ5408495.1"/>
    </source>
</evidence>
<feature type="repeat" description="ANK" evidence="3">
    <location>
        <begin position="172"/>
        <end position="208"/>
    </location>
</feature>
<dbReference type="SMART" id="SM00248">
    <property type="entry name" value="ANK"/>
    <property type="match status" value="3"/>
</dbReference>
<name>A0A9X0BDE0_9EURO</name>
<reference evidence="4" key="2">
    <citation type="journal article" date="2023" name="IMA Fungus">
        <title>Comparative genomic study of the Penicillium genus elucidates a diverse pangenome and 15 lateral gene transfer events.</title>
        <authorList>
            <person name="Petersen C."/>
            <person name="Sorensen T."/>
            <person name="Nielsen M.R."/>
            <person name="Sondergaard T.E."/>
            <person name="Sorensen J.L."/>
            <person name="Fitzpatrick D.A."/>
            <person name="Frisvad J.C."/>
            <person name="Nielsen K.L."/>
        </authorList>
    </citation>
    <scope>NUCLEOTIDE SEQUENCE</scope>
    <source>
        <strain evidence="4">IBT 29677</strain>
    </source>
</reference>
<keyword evidence="1" id="KW-0677">Repeat</keyword>
<dbReference type="Pfam" id="PF12796">
    <property type="entry name" value="Ank_2"/>
    <property type="match status" value="1"/>
</dbReference>
<dbReference type="InterPro" id="IPR036770">
    <property type="entry name" value="Ankyrin_rpt-contain_sf"/>
</dbReference>
<evidence type="ECO:0000256" key="2">
    <source>
        <dbReference type="ARBA" id="ARBA00023043"/>
    </source>
</evidence>
<dbReference type="Gene3D" id="1.25.40.20">
    <property type="entry name" value="Ankyrin repeat-containing domain"/>
    <property type="match status" value="2"/>
</dbReference>
<dbReference type="InterPro" id="IPR002110">
    <property type="entry name" value="Ankyrin_rpt"/>
</dbReference>